<dbReference type="Gene3D" id="3.30.1360.40">
    <property type="match status" value="1"/>
</dbReference>
<dbReference type="GO" id="GO:0006412">
    <property type="term" value="P:translation"/>
    <property type="evidence" value="ECO:0007669"/>
    <property type="project" value="UniProtKB-KW"/>
</dbReference>
<dbReference type="AlphaFoldDB" id="A0A2H0KGQ5"/>
<dbReference type="Pfam" id="PF01765">
    <property type="entry name" value="RRF"/>
    <property type="match status" value="1"/>
</dbReference>
<dbReference type="InterPro" id="IPR002661">
    <property type="entry name" value="Ribosome_recyc_fac"/>
</dbReference>
<evidence type="ECO:0000313" key="5">
    <source>
        <dbReference type="EMBL" id="PIQ70419.1"/>
    </source>
</evidence>
<sequence>MLDFSDTKLSMQKAVDHFKSEIAAIRTGRAVPALIENISCLAYGGASKLTVKELGTIASMDAQTLVIQPWDFSVIGEIRQGILAANVGLTPVIDNNLIRISVPGLTAERRNEYTKLLHQKMEQTRVSIRSIRSDKKKDIENLFNGKSISEDDKFGAEEELQRITDGFIANVDGLGEKKEKEINTI</sequence>
<comment type="similarity">
    <text evidence="1">Belongs to the RRF family.</text>
</comment>
<protein>
    <submittedName>
        <fullName evidence="5">Ribosome recycling factor</fullName>
    </submittedName>
</protein>
<dbReference type="GO" id="GO:0043023">
    <property type="term" value="F:ribosomal large subunit binding"/>
    <property type="evidence" value="ECO:0007669"/>
    <property type="project" value="TreeGrafter"/>
</dbReference>
<reference evidence="5 6" key="1">
    <citation type="submission" date="2017-09" db="EMBL/GenBank/DDBJ databases">
        <title>Depth-based differentiation of microbial function through sediment-hosted aquifers and enrichment of novel symbionts in the deep terrestrial subsurface.</title>
        <authorList>
            <person name="Probst A.J."/>
            <person name="Ladd B."/>
            <person name="Jarett J.K."/>
            <person name="Geller-Mcgrath D.E."/>
            <person name="Sieber C.M."/>
            <person name="Emerson J.B."/>
            <person name="Anantharaman K."/>
            <person name="Thomas B.C."/>
            <person name="Malmstrom R."/>
            <person name="Stieglmeier M."/>
            <person name="Klingl A."/>
            <person name="Woyke T."/>
            <person name="Ryan C.M."/>
            <person name="Banfield J.F."/>
        </authorList>
    </citation>
    <scope>NUCLEOTIDE SEQUENCE [LARGE SCALE GENOMIC DNA]</scope>
    <source>
        <strain evidence="5">CG11_big_fil_rev_8_21_14_0_20_40_12</strain>
    </source>
</reference>
<name>A0A2H0KGQ5_9BACT</name>
<proteinExistence type="inferred from homology"/>
<dbReference type="InterPro" id="IPR023584">
    <property type="entry name" value="Ribosome_recyc_fac_dom"/>
</dbReference>
<comment type="caution">
    <text evidence="5">The sequence shown here is derived from an EMBL/GenBank/DDBJ whole genome shotgun (WGS) entry which is preliminary data.</text>
</comment>
<organism evidence="5 6">
    <name type="scientific">Candidatus Shapirobacteria bacterium CG11_big_fil_rev_8_21_14_0_20_40_12</name>
    <dbReference type="NCBI Taxonomy" id="1974889"/>
    <lineage>
        <taxon>Bacteria</taxon>
        <taxon>Candidatus Shapironibacteriota</taxon>
    </lineage>
</organism>
<evidence type="ECO:0000256" key="3">
    <source>
        <dbReference type="ARBA" id="ARBA00022917"/>
    </source>
</evidence>
<keyword evidence="3" id="KW-0648">Protein biosynthesis</keyword>
<dbReference type="PANTHER" id="PTHR20982:SF3">
    <property type="entry name" value="MITOCHONDRIAL RIBOSOME RECYCLING FACTOR PSEUDO 1"/>
    <property type="match status" value="1"/>
</dbReference>
<dbReference type="Proteomes" id="UP000231371">
    <property type="component" value="Unassembled WGS sequence"/>
</dbReference>
<gene>
    <name evidence="5" type="ORF">COV89_00520</name>
</gene>
<dbReference type="SUPFAM" id="SSF55194">
    <property type="entry name" value="Ribosome recycling factor, RRF"/>
    <property type="match status" value="1"/>
</dbReference>
<evidence type="ECO:0000256" key="2">
    <source>
        <dbReference type="ARBA" id="ARBA00022490"/>
    </source>
</evidence>
<evidence type="ECO:0000256" key="1">
    <source>
        <dbReference type="ARBA" id="ARBA00005912"/>
    </source>
</evidence>
<evidence type="ECO:0000259" key="4">
    <source>
        <dbReference type="Pfam" id="PF01765"/>
    </source>
</evidence>
<dbReference type="FunFam" id="1.10.132.20:FF:000001">
    <property type="entry name" value="Ribosome-recycling factor"/>
    <property type="match status" value="1"/>
</dbReference>
<dbReference type="PANTHER" id="PTHR20982">
    <property type="entry name" value="RIBOSOME RECYCLING FACTOR"/>
    <property type="match status" value="1"/>
</dbReference>
<dbReference type="NCBIfam" id="TIGR00496">
    <property type="entry name" value="frr"/>
    <property type="match status" value="1"/>
</dbReference>
<evidence type="ECO:0000313" key="6">
    <source>
        <dbReference type="Proteomes" id="UP000231371"/>
    </source>
</evidence>
<dbReference type="EMBL" id="PCVI01000010">
    <property type="protein sequence ID" value="PIQ70419.1"/>
    <property type="molecule type" value="Genomic_DNA"/>
</dbReference>
<dbReference type="InterPro" id="IPR036191">
    <property type="entry name" value="RRF_sf"/>
</dbReference>
<feature type="domain" description="Ribosome recycling factor" evidence="4">
    <location>
        <begin position="18"/>
        <end position="182"/>
    </location>
</feature>
<keyword evidence="2" id="KW-0963">Cytoplasm</keyword>
<accession>A0A2H0KGQ5</accession>
<dbReference type="Gene3D" id="1.10.132.20">
    <property type="entry name" value="Ribosome-recycling factor"/>
    <property type="match status" value="1"/>
</dbReference>